<name>A0AA95NDA3_9BURK</name>
<evidence type="ECO:0000313" key="6">
    <source>
        <dbReference type="EMBL" id="WIT10094.1"/>
    </source>
</evidence>
<dbReference type="SUPFAM" id="SSF53822">
    <property type="entry name" value="Periplasmic binding protein-like I"/>
    <property type="match status" value="1"/>
</dbReference>
<feature type="domain" description="Periplasmic binding protein" evidence="5">
    <location>
        <begin position="21"/>
        <end position="295"/>
    </location>
</feature>
<protein>
    <submittedName>
        <fullName evidence="6">ABC transporter substrate-binding protein</fullName>
    </submittedName>
</protein>
<dbReference type="EMBL" id="CP116346">
    <property type="protein sequence ID" value="WIT10094.1"/>
    <property type="molecule type" value="Genomic_DNA"/>
</dbReference>
<dbReference type="Gene3D" id="3.40.50.2300">
    <property type="match status" value="2"/>
</dbReference>
<keyword evidence="3 4" id="KW-0732">Signal</keyword>
<dbReference type="CDD" id="cd06324">
    <property type="entry name" value="PBP1_ABC_sugar_binding-like"/>
    <property type="match status" value="1"/>
</dbReference>
<evidence type="ECO:0000256" key="4">
    <source>
        <dbReference type="SAM" id="SignalP"/>
    </source>
</evidence>
<evidence type="ECO:0000256" key="3">
    <source>
        <dbReference type="ARBA" id="ARBA00022729"/>
    </source>
</evidence>
<keyword evidence="7" id="KW-1185">Reference proteome</keyword>
<evidence type="ECO:0000256" key="1">
    <source>
        <dbReference type="ARBA" id="ARBA00004196"/>
    </source>
</evidence>
<organism evidence="6 7">
    <name type="scientific">Paucibacter sediminis</name>
    <dbReference type="NCBI Taxonomy" id="3019553"/>
    <lineage>
        <taxon>Bacteria</taxon>
        <taxon>Pseudomonadati</taxon>
        <taxon>Pseudomonadota</taxon>
        <taxon>Betaproteobacteria</taxon>
        <taxon>Burkholderiales</taxon>
        <taxon>Sphaerotilaceae</taxon>
        <taxon>Roseateles</taxon>
    </lineage>
</organism>
<comment type="subcellular location">
    <subcellularLocation>
        <location evidence="1">Cell envelope</location>
    </subcellularLocation>
</comment>
<comment type="similarity">
    <text evidence="2">Belongs to the bacterial solute-binding protein 2 family.</text>
</comment>
<reference evidence="6" key="1">
    <citation type="submission" date="2023-01" db="EMBL/GenBank/DDBJ databases">
        <title>Whole genome sequence of Paucibacter sp. S2-9 isolated from pond sediment.</title>
        <authorList>
            <person name="Jung J.Y."/>
        </authorList>
    </citation>
    <scope>NUCLEOTIDE SEQUENCE</scope>
    <source>
        <strain evidence="6">S2-9</strain>
    </source>
</reference>
<dbReference type="InterPro" id="IPR025997">
    <property type="entry name" value="SBP_2_dom"/>
</dbReference>
<dbReference type="RefSeq" id="WP_285231163.1">
    <property type="nucleotide sequence ID" value="NZ_CP116346.1"/>
</dbReference>
<evidence type="ECO:0000259" key="5">
    <source>
        <dbReference type="Pfam" id="PF13407"/>
    </source>
</evidence>
<accession>A0AA95NDA3</accession>
<sequence length="360" mass="39469">MPRLLALLLLCCAQHAAALSIAFINPGRSDEAFWVAATQAMQAAAQSLQLQLEVLYAEREPARALQLAREIAARPALQRPDYVILVNEKGTLVANAQTLGGVGIKSFAAFSGLLPQERAQWAPRQGLPLLLGSLEPHAVEAGYLTAKALIVQGLKQGLRAEDGRVHLLAIAGDRSTPVSIARNEGMRRAVAEAPQAVLDELAFADWKREQAAELMHGLLQRRPQARLVWAGSDQMAFGAIELAQQEGRMPGRDLLYSGINTSAEAMQARIDGRLSALAGGHFMCGAWALLMLYDHHHGRDFADEGLELEQSMFMLFDARSAERYLARFGKGIRGLDFRPHSKHLNPKLKQYQFGVDVLLR</sequence>
<dbReference type="PANTHER" id="PTHR46847:SF2">
    <property type="entry name" value="ABC TRANSPORTER SUGAR-BINDING PROTEIN"/>
    <property type="match status" value="1"/>
</dbReference>
<evidence type="ECO:0000313" key="7">
    <source>
        <dbReference type="Proteomes" id="UP001177769"/>
    </source>
</evidence>
<dbReference type="Proteomes" id="UP001177769">
    <property type="component" value="Chromosome"/>
</dbReference>
<dbReference type="KEGG" id="pais:PFX98_14235"/>
<feature type="chain" id="PRO_5041665734" evidence="4">
    <location>
        <begin position="19"/>
        <end position="360"/>
    </location>
</feature>
<feature type="signal peptide" evidence="4">
    <location>
        <begin position="1"/>
        <end position="18"/>
    </location>
</feature>
<dbReference type="PANTHER" id="PTHR46847">
    <property type="entry name" value="D-ALLOSE-BINDING PERIPLASMIC PROTEIN-RELATED"/>
    <property type="match status" value="1"/>
</dbReference>
<dbReference type="InterPro" id="IPR028082">
    <property type="entry name" value="Peripla_BP_I"/>
</dbReference>
<dbReference type="GO" id="GO:0030313">
    <property type="term" value="C:cell envelope"/>
    <property type="evidence" value="ECO:0007669"/>
    <property type="project" value="UniProtKB-SubCell"/>
</dbReference>
<proteinExistence type="inferred from homology"/>
<dbReference type="AlphaFoldDB" id="A0AA95NDA3"/>
<dbReference type="Pfam" id="PF13407">
    <property type="entry name" value="Peripla_BP_4"/>
    <property type="match status" value="1"/>
</dbReference>
<gene>
    <name evidence="6" type="ORF">PFX98_14235</name>
</gene>
<evidence type="ECO:0000256" key="2">
    <source>
        <dbReference type="ARBA" id="ARBA00007639"/>
    </source>
</evidence>
<dbReference type="GO" id="GO:0030246">
    <property type="term" value="F:carbohydrate binding"/>
    <property type="evidence" value="ECO:0007669"/>
    <property type="project" value="UniProtKB-ARBA"/>
</dbReference>